<evidence type="ECO:0000313" key="6">
    <source>
        <dbReference type="EMBL" id="KRG19905.1"/>
    </source>
</evidence>
<evidence type="ECO:0000256" key="2">
    <source>
        <dbReference type="ARBA" id="ARBA00022452"/>
    </source>
</evidence>
<keyword evidence="2" id="KW-0812">Transmembrane</keyword>
<gene>
    <name evidence="6" type="primary">tamA</name>
    <name evidence="6" type="ORF">CC99x_00126</name>
</gene>
<dbReference type="InterPro" id="IPR039910">
    <property type="entry name" value="D15-like"/>
</dbReference>
<dbReference type="EMBL" id="LKHV01000001">
    <property type="protein sequence ID" value="KRG19905.1"/>
    <property type="molecule type" value="Genomic_DNA"/>
</dbReference>
<dbReference type="Gene3D" id="2.40.160.50">
    <property type="entry name" value="membrane protein fhac: a member of the omp85/tpsb transporter family"/>
    <property type="match status" value="1"/>
</dbReference>
<protein>
    <submittedName>
        <fullName evidence="6">Translocation and assembly module TamA</fullName>
    </submittedName>
</protein>
<reference evidence="6" key="1">
    <citation type="submission" date="2015-09" db="EMBL/GenBank/DDBJ databases">
        <title>Draft Genome Sequences of Two Novel Amoeba-resistant Intranuclear Bacteria, Candidatus Berkiella cookevillensis and Candidatus Berkiella aquae.</title>
        <authorList>
            <person name="Mehari Y.T."/>
            <person name="Arivett B.A."/>
            <person name="Farone A.L."/>
            <person name="Gunderson J.H."/>
            <person name="Farone M.B."/>
        </authorList>
    </citation>
    <scope>NUCLEOTIDE SEQUENCE [LARGE SCALE GENOMIC DNA]</scope>
    <source>
        <strain evidence="6">CC99</strain>
    </source>
</reference>
<evidence type="ECO:0000256" key="3">
    <source>
        <dbReference type="ARBA" id="ARBA00023136"/>
    </source>
</evidence>
<comment type="subcellular location">
    <subcellularLocation>
        <location evidence="1">Membrane</location>
    </subcellularLocation>
</comment>
<name>A0A0Q9YTJ2_9GAMM</name>
<accession>A0A0Q9YTJ2</accession>
<dbReference type="AlphaFoldDB" id="A0A0Q9YTJ2"/>
<dbReference type="InterPro" id="IPR000184">
    <property type="entry name" value="Bac_surfAg_D15"/>
</dbReference>
<organism evidence="6">
    <name type="scientific">Candidatus Berkiella cookevillensis</name>
    <dbReference type="NCBI Taxonomy" id="437022"/>
    <lineage>
        <taxon>Bacteria</taxon>
        <taxon>Pseudomonadati</taxon>
        <taxon>Pseudomonadota</taxon>
        <taxon>Gammaproteobacteria</taxon>
        <taxon>Candidatus Berkiellales</taxon>
        <taxon>Candidatus Berkiellaceae</taxon>
        <taxon>Candidatus Berkiella</taxon>
    </lineage>
</organism>
<feature type="domain" description="Bacterial surface antigen (D15)" evidence="5">
    <location>
        <begin position="291"/>
        <end position="582"/>
    </location>
</feature>
<comment type="caution">
    <text evidence="6">The sequence shown here is derived from an EMBL/GenBank/DDBJ whole genome shotgun (WGS) entry which is preliminary data.</text>
</comment>
<feature type="signal peptide" evidence="4">
    <location>
        <begin position="1"/>
        <end position="21"/>
    </location>
</feature>
<keyword evidence="4" id="KW-0732">Signal</keyword>
<proteinExistence type="predicted"/>
<dbReference type="Gene3D" id="3.10.20.310">
    <property type="entry name" value="membrane protein fhac"/>
    <property type="match status" value="1"/>
</dbReference>
<keyword evidence="2" id="KW-1134">Transmembrane beta strand</keyword>
<dbReference type="PANTHER" id="PTHR12815:SF42">
    <property type="entry name" value="BACTERIAL SURFACE ANTIGEN (D15) DOMAIN-CONTAINING PROTEIN"/>
    <property type="match status" value="1"/>
</dbReference>
<feature type="chain" id="PRO_5006388851" evidence="4">
    <location>
        <begin position="22"/>
        <end position="583"/>
    </location>
</feature>
<evidence type="ECO:0000256" key="4">
    <source>
        <dbReference type="SAM" id="SignalP"/>
    </source>
</evidence>
<dbReference type="STRING" id="437022.CC99x_00126"/>
<dbReference type="Pfam" id="PF01103">
    <property type="entry name" value="Omp85"/>
    <property type="match status" value="1"/>
</dbReference>
<evidence type="ECO:0000259" key="5">
    <source>
        <dbReference type="Pfam" id="PF01103"/>
    </source>
</evidence>
<evidence type="ECO:0000256" key="1">
    <source>
        <dbReference type="ARBA" id="ARBA00004370"/>
    </source>
</evidence>
<dbReference type="GO" id="GO:0019867">
    <property type="term" value="C:outer membrane"/>
    <property type="evidence" value="ECO:0007669"/>
    <property type="project" value="InterPro"/>
</dbReference>
<keyword evidence="3" id="KW-0472">Membrane</keyword>
<sequence>MQALKLISIPLMLFYMTASQAYKVQTDILVEANAKMQEHFKDFKKEMELNNQKIKSMREIEEKTKIEKELMTQLLHAQGYYAATIDTKIYQISKTNVKVNFFINPKQSFTISHIYLQTGKEIRAPDINVLDIKVNDLLLAQKVLDSEKTLSKKVEEFNCLANINISHQAVLDFKAHTAELYFKVADSPQVVWGKTYIQGLKTIKEKYVYRDITWEEGECFKPSKIKKFRSKMLLKPVFADATVQYSDTPINTNQIPITIELTEKVHRTIRLGAGYHSDKGPGFYGSWEHRNFFGMAELLKFESTVNQRLQNLKTTYTDLFMGNRNQSLIIQSELKHEDTNKYESSSWSSSANIRKRMNKHWSFQYGIGHYLTQVRELSKTENFGLLYLPVNLSFDSRNNILDPAKGLYFKFESAPYWDLFDTSTIFYKSRVDANHYWALNESNYTIWAARCALGSIAGSSRALIPADLRFYAGGGQSVRGYEYQSLGRLVDNEAQGGRSLIELSTEIRQKITDTYGFVIFLDGGNIFDQKIPDFSLPIRWAAGFGLRYFTSFGPLRFDVGMPIRKREGIDDSYQIYISIGQSY</sequence>
<dbReference type="PANTHER" id="PTHR12815">
    <property type="entry name" value="SORTING AND ASSEMBLY MACHINERY SAMM50 PROTEIN FAMILY MEMBER"/>
    <property type="match status" value="1"/>
</dbReference>